<dbReference type="PANTHER" id="PTHR44845">
    <property type="entry name" value="CARRIER DOMAIN-CONTAINING PROTEIN"/>
    <property type="match status" value="1"/>
</dbReference>
<dbReference type="Proteomes" id="UP000701801">
    <property type="component" value="Unassembled WGS sequence"/>
</dbReference>
<comment type="similarity">
    <text evidence="3">Belongs to the NRP synthetase family.</text>
</comment>
<dbReference type="Pfam" id="PF00501">
    <property type="entry name" value="AMP-binding"/>
    <property type="match status" value="1"/>
</dbReference>
<feature type="domain" description="Carrier" evidence="4">
    <location>
        <begin position="530"/>
        <end position="604"/>
    </location>
</feature>
<dbReference type="Gene3D" id="3.40.50.12780">
    <property type="entry name" value="N-terminal domain of ligase-like"/>
    <property type="match status" value="1"/>
</dbReference>
<dbReference type="InterPro" id="IPR000873">
    <property type="entry name" value="AMP-dep_synth/lig_dom"/>
</dbReference>
<dbReference type="CDD" id="cd05235">
    <property type="entry name" value="SDR_e1"/>
    <property type="match status" value="1"/>
</dbReference>
<evidence type="ECO:0000256" key="2">
    <source>
        <dbReference type="ARBA" id="ARBA00022553"/>
    </source>
</evidence>
<sequence>MPSRTSVSLQGYDDLLERDHGLGQLFHSQAQINPSAIAVKESDDSITYGELHLKALDLASQLRQHEYRREEPTGILVNPGTKDIITQVAVLYAGGTCVTLDPLLPDNQLEERLTRVGARNVLVDEGNQNRLVSLRHIIVDENKLFQNGHSKETKEIVETNLGHCTHLIHTSGTTGAPKPVQILARSILQVVYHAPLVPLDPSDIVVHVNNTSFDVALFDVWAPLLRGASIVIMPKNVLLDPNAMAEALKRYKATVWASTQAIFNLAAVSCPTAFSGLRIMTIGGEAANPKALKTILAAGPPKHLFNAYGPTETCVFSLVQELSMSDTQDESVSIGKPIGRTTIHIVNESMETVKDGEPGELLIGGAGVSRGYLNYPDKNARAFVQVGDAKLYRTGDIVKRKGGLVYYVGRRDHQVKIRGFRVELEAVEVGMLNTGLFSEATALRIESPQEGGGGLLVAYAVPNAQSKDTINIAMNKLKESLPHYMVPKIELIDRLPWNAHAKVDRKKLTELYLEGWKAQPVTRRSKGAGETTTSRLEQLWMEILACPVGTFEEHDDFFTQGGTSLQAAVLIHKIRQTFAIEVSSLALYENSSLGALAKIIDENKDGKVCAIKDETDLWLADSRLAEHLVPSKREPVDWRRDTEGRIFATGVTGFVGAFFLHQLLEMPEVRQVGCLVRAKDKEAGFLRIRECLEKYGLWRAAAAHKILPLPGNLEDETLGFGQERFEELAEWASVVFHLGAHVNYTQPYSIHRPANVIGSVNILRFVAAGKPKSLQYVSSISCFGPTGRFTGTSRVPEDACMLPHLRALPYDHGYAQSQWVVEQMLWTAIGRGFPVAIYRPGFITGHSVTGVSNPDDFFSRLMSACLEMGCYPLLPNQRKEFITVDYVTSAILHMAKNKYLGHAYHIVPKDRNASVDMNETFRLVNHNGFPDLKGIPYGEWIQILSNSTDERLKPLLPMLKEKIHNGMTRWELYEHMPIYETYNTDQALSDYPGGLDCPEFDEKLMLTYLNHWKGDLKMDVAVAA</sequence>
<dbReference type="CDD" id="cd05930">
    <property type="entry name" value="A_NRPS"/>
    <property type="match status" value="1"/>
</dbReference>
<organism evidence="5 6">
    <name type="scientific">Hymenoscyphus albidus</name>
    <dbReference type="NCBI Taxonomy" id="595503"/>
    <lineage>
        <taxon>Eukaryota</taxon>
        <taxon>Fungi</taxon>
        <taxon>Dikarya</taxon>
        <taxon>Ascomycota</taxon>
        <taxon>Pezizomycotina</taxon>
        <taxon>Leotiomycetes</taxon>
        <taxon>Helotiales</taxon>
        <taxon>Helotiaceae</taxon>
        <taxon>Hymenoscyphus</taxon>
    </lineage>
</organism>
<evidence type="ECO:0000256" key="3">
    <source>
        <dbReference type="ARBA" id="ARBA00029454"/>
    </source>
</evidence>
<dbReference type="Gene3D" id="1.10.1200.10">
    <property type="entry name" value="ACP-like"/>
    <property type="match status" value="1"/>
</dbReference>
<comment type="caution">
    <text evidence="5">The sequence shown here is derived from an EMBL/GenBank/DDBJ whole genome shotgun (WGS) entry which is preliminary data.</text>
</comment>
<dbReference type="InterPro" id="IPR036736">
    <property type="entry name" value="ACP-like_sf"/>
</dbReference>
<dbReference type="Gene3D" id="3.40.50.720">
    <property type="entry name" value="NAD(P)-binding Rossmann-like Domain"/>
    <property type="match status" value="1"/>
</dbReference>
<dbReference type="InterPro" id="IPR042099">
    <property type="entry name" value="ANL_N_sf"/>
</dbReference>
<dbReference type="PROSITE" id="PS50075">
    <property type="entry name" value="CARRIER"/>
    <property type="match status" value="1"/>
</dbReference>
<accession>A0A9N9LGW9</accession>
<dbReference type="InterPro" id="IPR045851">
    <property type="entry name" value="AMP-bd_C_sf"/>
</dbReference>
<dbReference type="SUPFAM" id="SSF47336">
    <property type="entry name" value="ACP-like"/>
    <property type="match status" value="1"/>
</dbReference>
<dbReference type="InterPro" id="IPR009081">
    <property type="entry name" value="PP-bd_ACP"/>
</dbReference>
<keyword evidence="2" id="KW-0597">Phosphoprotein</keyword>
<dbReference type="Pfam" id="PF00550">
    <property type="entry name" value="PP-binding"/>
    <property type="match status" value="1"/>
</dbReference>
<dbReference type="InterPro" id="IPR036291">
    <property type="entry name" value="NAD(P)-bd_dom_sf"/>
</dbReference>
<evidence type="ECO:0000313" key="5">
    <source>
        <dbReference type="EMBL" id="CAG8975215.1"/>
    </source>
</evidence>
<dbReference type="InterPro" id="IPR020845">
    <property type="entry name" value="AMP-binding_CS"/>
</dbReference>
<evidence type="ECO:0000259" key="4">
    <source>
        <dbReference type="PROSITE" id="PS50075"/>
    </source>
</evidence>
<protein>
    <recommendedName>
        <fullName evidence="4">Carrier domain-containing protein</fullName>
    </recommendedName>
</protein>
<dbReference type="Gene3D" id="3.30.300.30">
    <property type="match status" value="1"/>
</dbReference>
<dbReference type="PANTHER" id="PTHR44845:SF6">
    <property type="entry name" value="BETA-ALANINE-ACTIVATING ENZYME"/>
    <property type="match status" value="1"/>
</dbReference>
<reference evidence="5" key="1">
    <citation type="submission" date="2021-07" db="EMBL/GenBank/DDBJ databases">
        <authorList>
            <person name="Durling M."/>
        </authorList>
    </citation>
    <scope>NUCLEOTIDE SEQUENCE</scope>
</reference>
<gene>
    <name evidence="5" type="ORF">HYALB_00004276</name>
</gene>
<evidence type="ECO:0000256" key="1">
    <source>
        <dbReference type="ARBA" id="ARBA00022450"/>
    </source>
</evidence>
<dbReference type="SUPFAM" id="SSF51735">
    <property type="entry name" value="NAD(P)-binding Rossmann-fold domains"/>
    <property type="match status" value="1"/>
</dbReference>
<name>A0A9N9LGW9_9HELO</name>
<dbReference type="NCBIfam" id="TIGR01746">
    <property type="entry name" value="Thioester-redct"/>
    <property type="match status" value="1"/>
</dbReference>
<dbReference type="AlphaFoldDB" id="A0A9N9LGW9"/>
<dbReference type="EMBL" id="CAJVRM010000128">
    <property type="protein sequence ID" value="CAG8975215.1"/>
    <property type="molecule type" value="Genomic_DNA"/>
</dbReference>
<dbReference type="InterPro" id="IPR010080">
    <property type="entry name" value="Thioester_reductase-like_dom"/>
</dbReference>
<keyword evidence="1" id="KW-0596">Phosphopantetheine</keyword>
<proteinExistence type="inferred from homology"/>
<dbReference type="PROSITE" id="PS00455">
    <property type="entry name" value="AMP_BINDING"/>
    <property type="match status" value="1"/>
</dbReference>
<dbReference type="Pfam" id="PF07993">
    <property type="entry name" value="NAD_binding_4"/>
    <property type="match status" value="1"/>
</dbReference>
<evidence type="ECO:0000313" key="6">
    <source>
        <dbReference type="Proteomes" id="UP000701801"/>
    </source>
</evidence>
<dbReference type="SUPFAM" id="SSF56801">
    <property type="entry name" value="Acetyl-CoA synthetase-like"/>
    <property type="match status" value="1"/>
</dbReference>
<dbReference type="OrthoDB" id="408177at2759"/>
<dbReference type="InterPro" id="IPR013120">
    <property type="entry name" value="FAR_NAD-bd"/>
</dbReference>
<keyword evidence="6" id="KW-1185">Reference proteome</keyword>